<dbReference type="GO" id="GO:0006935">
    <property type="term" value="P:chemotaxis"/>
    <property type="evidence" value="ECO:0007669"/>
    <property type="project" value="UniProtKB-KW"/>
</dbReference>
<dbReference type="Pfam" id="PF02743">
    <property type="entry name" value="dCache_1"/>
    <property type="match status" value="1"/>
</dbReference>
<dbReference type="InterPro" id="IPR029151">
    <property type="entry name" value="Sensor-like_sf"/>
</dbReference>
<dbReference type="Gene3D" id="1.10.287.950">
    <property type="entry name" value="Methyl-accepting chemotaxis protein"/>
    <property type="match status" value="1"/>
</dbReference>
<evidence type="ECO:0000256" key="6">
    <source>
        <dbReference type="ARBA" id="ARBA00022989"/>
    </source>
</evidence>
<evidence type="ECO:0000259" key="12">
    <source>
        <dbReference type="PROSITE" id="PS50111"/>
    </source>
</evidence>
<dbReference type="SMART" id="SM00304">
    <property type="entry name" value="HAMP"/>
    <property type="match status" value="1"/>
</dbReference>
<organism evidence="14 15">
    <name type="scientific">Sediminibacillus albus</name>
    <dbReference type="NCBI Taxonomy" id="407036"/>
    <lineage>
        <taxon>Bacteria</taxon>
        <taxon>Bacillati</taxon>
        <taxon>Bacillota</taxon>
        <taxon>Bacilli</taxon>
        <taxon>Bacillales</taxon>
        <taxon>Bacillaceae</taxon>
        <taxon>Sediminibacillus</taxon>
    </lineage>
</organism>
<dbReference type="SMART" id="SM00283">
    <property type="entry name" value="MA"/>
    <property type="match status" value="1"/>
</dbReference>
<dbReference type="Proteomes" id="UP000198694">
    <property type="component" value="Unassembled WGS sequence"/>
</dbReference>
<evidence type="ECO:0000259" key="13">
    <source>
        <dbReference type="PROSITE" id="PS50885"/>
    </source>
</evidence>
<protein>
    <submittedName>
        <fullName evidence="14">Methyl-accepting chemotaxis protein</fullName>
    </submittedName>
</protein>
<dbReference type="SUPFAM" id="SSF103190">
    <property type="entry name" value="Sensory domain-like"/>
    <property type="match status" value="1"/>
</dbReference>
<dbReference type="OrthoDB" id="9760371at2"/>
<dbReference type="EMBL" id="FNFL01000003">
    <property type="protein sequence ID" value="SDK20464.1"/>
    <property type="molecule type" value="Genomic_DNA"/>
</dbReference>
<gene>
    <name evidence="14" type="ORF">SAMN05216243_2314</name>
</gene>
<dbReference type="InterPro" id="IPR033479">
    <property type="entry name" value="dCache_1"/>
</dbReference>
<dbReference type="Gene3D" id="3.30.450.20">
    <property type="entry name" value="PAS domain"/>
    <property type="match status" value="2"/>
</dbReference>
<dbReference type="PROSITE" id="PS50885">
    <property type="entry name" value="HAMP"/>
    <property type="match status" value="1"/>
</dbReference>
<dbReference type="InterPro" id="IPR004089">
    <property type="entry name" value="MCPsignal_dom"/>
</dbReference>
<dbReference type="CDD" id="cd06225">
    <property type="entry name" value="HAMP"/>
    <property type="match status" value="1"/>
</dbReference>
<dbReference type="AlphaFoldDB" id="A0A1G9A0R6"/>
<comment type="similarity">
    <text evidence="9">Belongs to the methyl-accepting chemotaxis (MCP) protein family.</text>
</comment>
<keyword evidence="3" id="KW-0488">Methylation</keyword>
<evidence type="ECO:0000256" key="11">
    <source>
        <dbReference type="SAM" id="Phobius"/>
    </source>
</evidence>
<keyword evidence="4" id="KW-0145">Chemotaxis</keyword>
<dbReference type="Pfam" id="PF00015">
    <property type="entry name" value="MCPsignal"/>
    <property type="match status" value="1"/>
</dbReference>
<dbReference type="GO" id="GO:0005886">
    <property type="term" value="C:plasma membrane"/>
    <property type="evidence" value="ECO:0007669"/>
    <property type="project" value="UniProtKB-SubCell"/>
</dbReference>
<reference evidence="14 15" key="1">
    <citation type="submission" date="2016-10" db="EMBL/GenBank/DDBJ databases">
        <authorList>
            <person name="de Groot N.N."/>
        </authorList>
    </citation>
    <scope>NUCLEOTIDE SEQUENCE [LARGE SCALE GENOMIC DNA]</scope>
    <source>
        <strain evidence="14 15">CGMCC 1.6502</strain>
    </source>
</reference>
<sequence length="669" mass="72752">MKTKKHRKKSRENFFTKTLQRQILIPFITLILLAGAGIGYISYTYSTSLTTGELTNSIESQTNVLNQSFETFFKGQEQIIDHYAEQNEFTNFENERSAMMDSLANISSSNEAISTAYLGTETEGEMLTAPALDLPDDYDPRTRPWYQLATENAGEVIWTEPYLDAESGELIVSAAKSVANVGVLSIDINMQAILDMIDTVEIGDSGYAAILDQSGLFVVHPDSSYIGKDVAEEDFYKEIMAQNSSSGSVDFTLDGSGKTSGYTLNDRLNWIILGTVDKAELAKKSQPILIPIAISILVVLLLSALLTWMIAKRITSPIKTLQEKMKAVEEGDLSIDLSHESTNEVGQLSKSIDEMKESLRAIIKNVSEATTAVSGQSSQLTRSADEVKEGSQQIASTMQELTSGAETQANSSTELSEMMSSFMAKIQQAHEGGEQIADTSSDVLKMTKDGSSMMVSSVDQMKNIERIVKDAVSKVQGLDSQSQEISKLIKVINEIAEQTNLLSLNAAIEAARAGEHGKGFAVVANEVRKLAEQVSNSVVDITEIVGNIQNESSIVAKSLEAGYQEVDEGSKQIQATGDTFTNIDSSVSQMVEKIQHISENLRDIADNSNNMNESIQEIAAVSEESAAGIEQVSASAQQSTSSMEEVSNNAGELSRLAEELNDQIKIYLD</sequence>
<evidence type="ECO:0000256" key="2">
    <source>
        <dbReference type="ARBA" id="ARBA00022475"/>
    </source>
</evidence>
<dbReference type="PROSITE" id="PS50111">
    <property type="entry name" value="CHEMOTAXIS_TRANSDUC_2"/>
    <property type="match status" value="1"/>
</dbReference>
<accession>A0A1G9A0R6</accession>
<evidence type="ECO:0000256" key="4">
    <source>
        <dbReference type="ARBA" id="ARBA00022500"/>
    </source>
</evidence>
<evidence type="ECO:0000256" key="1">
    <source>
        <dbReference type="ARBA" id="ARBA00004651"/>
    </source>
</evidence>
<feature type="domain" description="HAMP" evidence="13">
    <location>
        <begin position="312"/>
        <end position="364"/>
    </location>
</feature>
<dbReference type="CDD" id="cd12912">
    <property type="entry name" value="PDC2_MCP_like"/>
    <property type="match status" value="1"/>
</dbReference>
<dbReference type="Pfam" id="PF00672">
    <property type="entry name" value="HAMP"/>
    <property type="match status" value="1"/>
</dbReference>
<feature type="transmembrane region" description="Helical" evidence="11">
    <location>
        <begin position="288"/>
        <end position="311"/>
    </location>
</feature>
<evidence type="ECO:0000256" key="9">
    <source>
        <dbReference type="ARBA" id="ARBA00029447"/>
    </source>
</evidence>
<feature type="transmembrane region" description="Helical" evidence="11">
    <location>
        <begin position="21"/>
        <end position="43"/>
    </location>
</feature>
<keyword evidence="8 10" id="KW-0807">Transducer</keyword>
<keyword evidence="5 11" id="KW-0812">Transmembrane</keyword>
<dbReference type="GO" id="GO:0007165">
    <property type="term" value="P:signal transduction"/>
    <property type="evidence" value="ECO:0007669"/>
    <property type="project" value="UniProtKB-KW"/>
</dbReference>
<name>A0A1G9A0R6_9BACI</name>
<keyword evidence="15" id="KW-1185">Reference proteome</keyword>
<feature type="domain" description="Methyl-accepting transducer" evidence="12">
    <location>
        <begin position="383"/>
        <end position="633"/>
    </location>
</feature>
<evidence type="ECO:0000313" key="14">
    <source>
        <dbReference type="EMBL" id="SDK20464.1"/>
    </source>
</evidence>
<dbReference type="STRING" id="407036.SAMN05216243_2314"/>
<dbReference type="PANTHER" id="PTHR32089:SF114">
    <property type="entry name" value="METHYL-ACCEPTING CHEMOTAXIS PROTEIN MCPB"/>
    <property type="match status" value="1"/>
</dbReference>
<evidence type="ECO:0000256" key="7">
    <source>
        <dbReference type="ARBA" id="ARBA00023136"/>
    </source>
</evidence>
<dbReference type="Gene3D" id="6.10.340.10">
    <property type="match status" value="1"/>
</dbReference>
<dbReference type="InterPro" id="IPR003660">
    <property type="entry name" value="HAMP_dom"/>
</dbReference>
<comment type="subcellular location">
    <subcellularLocation>
        <location evidence="1">Cell membrane</location>
        <topology evidence="1">Multi-pass membrane protein</topology>
    </subcellularLocation>
</comment>
<evidence type="ECO:0000256" key="5">
    <source>
        <dbReference type="ARBA" id="ARBA00022692"/>
    </source>
</evidence>
<evidence type="ECO:0000256" key="10">
    <source>
        <dbReference type="PROSITE-ProRule" id="PRU00284"/>
    </source>
</evidence>
<dbReference type="CDD" id="cd12913">
    <property type="entry name" value="PDC1_MCP_like"/>
    <property type="match status" value="1"/>
</dbReference>
<evidence type="ECO:0000256" key="3">
    <source>
        <dbReference type="ARBA" id="ARBA00022481"/>
    </source>
</evidence>
<dbReference type="SUPFAM" id="SSF58104">
    <property type="entry name" value="Methyl-accepting chemotaxis protein (MCP) signaling domain"/>
    <property type="match status" value="1"/>
</dbReference>
<evidence type="ECO:0000256" key="8">
    <source>
        <dbReference type="ARBA" id="ARBA00023224"/>
    </source>
</evidence>
<dbReference type="PANTHER" id="PTHR32089">
    <property type="entry name" value="METHYL-ACCEPTING CHEMOTAXIS PROTEIN MCPB"/>
    <property type="match status" value="1"/>
</dbReference>
<evidence type="ECO:0000313" key="15">
    <source>
        <dbReference type="Proteomes" id="UP000198694"/>
    </source>
</evidence>
<keyword evidence="2" id="KW-1003">Cell membrane</keyword>
<keyword evidence="6 11" id="KW-1133">Transmembrane helix</keyword>
<proteinExistence type="inferred from homology"/>
<keyword evidence="7 11" id="KW-0472">Membrane</keyword>
<dbReference type="RefSeq" id="WP_093214253.1">
    <property type="nucleotide sequence ID" value="NZ_FNFL01000003.1"/>
</dbReference>
<dbReference type="CDD" id="cd11386">
    <property type="entry name" value="MCP_signal"/>
    <property type="match status" value="1"/>
</dbReference>